<evidence type="ECO:0000313" key="1">
    <source>
        <dbReference type="EMBL" id="EFX75710.1"/>
    </source>
</evidence>
<sequence length="85" mass="9818">MIFLKFEFESKLLKSREKCFLLKNGNESIRKRNVVDLLTRTTKKPIGQDWKPTKIRKKGNFFVFVRAVAKLIPTNGRCGATPTFA</sequence>
<evidence type="ECO:0000313" key="2">
    <source>
        <dbReference type="Proteomes" id="UP000000305"/>
    </source>
</evidence>
<dbReference type="Proteomes" id="UP000000305">
    <property type="component" value="Unassembled WGS sequence"/>
</dbReference>
<gene>
    <name evidence="1" type="ORF">DAPPUDRAFT_306631</name>
</gene>
<dbReference type="AlphaFoldDB" id="E9GXS0"/>
<name>E9GXS0_DAPPU</name>
<dbReference type="InParanoid" id="E9GXS0"/>
<dbReference type="EMBL" id="GL732573">
    <property type="protein sequence ID" value="EFX75710.1"/>
    <property type="molecule type" value="Genomic_DNA"/>
</dbReference>
<dbReference type="HOGENOM" id="CLU_2514964_0_0_1"/>
<proteinExistence type="predicted"/>
<dbReference type="KEGG" id="dpx:DAPPUDRAFT_306631"/>
<keyword evidence="2" id="KW-1185">Reference proteome</keyword>
<reference evidence="1 2" key="1">
    <citation type="journal article" date="2011" name="Science">
        <title>The ecoresponsive genome of Daphnia pulex.</title>
        <authorList>
            <person name="Colbourne J.K."/>
            <person name="Pfrender M.E."/>
            <person name="Gilbert D."/>
            <person name="Thomas W.K."/>
            <person name="Tucker A."/>
            <person name="Oakley T.H."/>
            <person name="Tokishita S."/>
            <person name="Aerts A."/>
            <person name="Arnold G.J."/>
            <person name="Basu M.K."/>
            <person name="Bauer D.J."/>
            <person name="Caceres C.E."/>
            <person name="Carmel L."/>
            <person name="Casola C."/>
            <person name="Choi J.H."/>
            <person name="Detter J.C."/>
            <person name="Dong Q."/>
            <person name="Dusheyko S."/>
            <person name="Eads B.D."/>
            <person name="Frohlich T."/>
            <person name="Geiler-Samerotte K.A."/>
            <person name="Gerlach D."/>
            <person name="Hatcher P."/>
            <person name="Jogdeo S."/>
            <person name="Krijgsveld J."/>
            <person name="Kriventseva E.V."/>
            <person name="Kultz D."/>
            <person name="Laforsch C."/>
            <person name="Lindquist E."/>
            <person name="Lopez J."/>
            <person name="Manak J.R."/>
            <person name="Muller J."/>
            <person name="Pangilinan J."/>
            <person name="Patwardhan R.P."/>
            <person name="Pitluck S."/>
            <person name="Pritham E.J."/>
            <person name="Rechtsteiner A."/>
            <person name="Rho M."/>
            <person name="Rogozin I.B."/>
            <person name="Sakarya O."/>
            <person name="Salamov A."/>
            <person name="Schaack S."/>
            <person name="Shapiro H."/>
            <person name="Shiga Y."/>
            <person name="Skalitzky C."/>
            <person name="Smith Z."/>
            <person name="Souvorov A."/>
            <person name="Sung W."/>
            <person name="Tang Z."/>
            <person name="Tsuchiya D."/>
            <person name="Tu H."/>
            <person name="Vos H."/>
            <person name="Wang M."/>
            <person name="Wolf Y.I."/>
            <person name="Yamagata H."/>
            <person name="Yamada T."/>
            <person name="Ye Y."/>
            <person name="Shaw J.R."/>
            <person name="Andrews J."/>
            <person name="Crease T.J."/>
            <person name="Tang H."/>
            <person name="Lucas S.M."/>
            <person name="Robertson H.M."/>
            <person name="Bork P."/>
            <person name="Koonin E.V."/>
            <person name="Zdobnov E.M."/>
            <person name="Grigoriev I.V."/>
            <person name="Lynch M."/>
            <person name="Boore J.L."/>
        </authorList>
    </citation>
    <scope>NUCLEOTIDE SEQUENCE [LARGE SCALE GENOMIC DNA]</scope>
</reference>
<accession>E9GXS0</accession>
<protein>
    <submittedName>
        <fullName evidence="1">Uncharacterized protein</fullName>
    </submittedName>
</protein>
<organism evidence="1 2">
    <name type="scientific">Daphnia pulex</name>
    <name type="common">Water flea</name>
    <dbReference type="NCBI Taxonomy" id="6669"/>
    <lineage>
        <taxon>Eukaryota</taxon>
        <taxon>Metazoa</taxon>
        <taxon>Ecdysozoa</taxon>
        <taxon>Arthropoda</taxon>
        <taxon>Crustacea</taxon>
        <taxon>Branchiopoda</taxon>
        <taxon>Diplostraca</taxon>
        <taxon>Cladocera</taxon>
        <taxon>Anomopoda</taxon>
        <taxon>Daphniidae</taxon>
        <taxon>Daphnia</taxon>
    </lineage>
</organism>